<evidence type="ECO:0000256" key="8">
    <source>
        <dbReference type="SAM" id="MobiDB-lite"/>
    </source>
</evidence>
<feature type="binding site" evidence="7">
    <location>
        <position position="16"/>
    </location>
    <ligand>
        <name>phosphoenolpyruvate</name>
        <dbReference type="ChEBI" id="CHEBI:58702"/>
    </ligand>
</feature>
<feature type="binding site" evidence="7">
    <location>
        <position position="119"/>
    </location>
    <ligand>
        <name>phosphoenolpyruvate</name>
        <dbReference type="ChEBI" id="CHEBI:58702"/>
    </ligand>
</feature>
<evidence type="ECO:0000313" key="10">
    <source>
        <dbReference type="EMBL" id="SKA80540.1"/>
    </source>
</evidence>
<dbReference type="InterPro" id="IPR006264">
    <property type="entry name" value="EPSP_synthase"/>
</dbReference>
<comment type="function">
    <text evidence="7">Catalyzes the transfer of the enolpyruvyl moiety of phosphoenolpyruvate (PEP) to the 5-hydroxyl of shikimate-3-phosphate (S3P) to produce enolpyruvyl shikimate-3-phosphate and inorganic phosphate.</text>
</comment>
<keyword evidence="7" id="KW-0963">Cytoplasm</keyword>
<comment type="catalytic activity">
    <reaction evidence="6">
        <text>3-phosphoshikimate + phosphoenolpyruvate = 5-O-(1-carboxyvinyl)-3-phosphoshikimate + phosphate</text>
        <dbReference type="Rhea" id="RHEA:21256"/>
        <dbReference type="ChEBI" id="CHEBI:43474"/>
        <dbReference type="ChEBI" id="CHEBI:57701"/>
        <dbReference type="ChEBI" id="CHEBI:58702"/>
        <dbReference type="ChEBI" id="CHEBI:145989"/>
        <dbReference type="EC" id="2.5.1.19"/>
    </reaction>
    <physiologicalReaction direction="left-to-right" evidence="6">
        <dbReference type="Rhea" id="RHEA:21257"/>
    </physiologicalReaction>
</comment>
<dbReference type="Pfam" id="PF00275">
    <property type="entry name" value="EPSP_synthase"/>
    <property type="match status" value="2"/>
</dbReference>
<dbReference type="GO" id="GO:0009073">
    <property type="term" value="P:aromatic amino acid family biosynthetic process"/>
    <property type="evidence" value="ECO:0007669"/>
    <property type="project" value="UniProtKB-KW"/>
</dbReference>
<reference evidence="10 11" key="1">
    <citation type="submission" date="2017-02" db="EMBL/GenBank/DDBJ databases">
        <authorList>
            <person name="Peterson S.W."/>
        </authorList>
    </citation>
    <scope>NUCLEOTIDE SEQUENCE [LARGE SCALE GENOMIC DNA]</scope>
    <source>
        <strain evidence="10 11">DSM 18034</strain>
    </source>
</reference>
<evidence type="ECO:0000256" key="4">
    <source>
        <dbReference type="ARBA" id="ARBA00022679"/>
    </source>
</evidence>
<sequence>MTTANDLIHIAAPASKSLSHRAVIAAALSEGKSRLTGVLQSVDLDHTMDCLRACGATIVRNSDGSVEVTGVSGTPRGGESKPADLDVHESGTTCRLMTGVVAAGRGSFRIHGAPRMHERPIGALAQVLENLGSVFVWEGQKGFPPFVLSTSGVSGGSVNVDAGESSQYVSGLLLAAACGAETTRLGLSGEKVVSWPYVALTLQIMEDFGVPVEVEECDENGNFVACDWRSITHAVPGKTRFVVKPGRYQSRDAAVEGDWSNASYFLAAGATGKRAIELSGLRQDSLQGDRAILDILEEMGAEVSWSENGVKVGPPKNGALRGVTVDMAACPDIVPTVAVVAAQASSRTVISGAAHLRIKECDRIEAMRSQLSKVGAKVQATDDGLIIDPAPLTPGPVDMKSFGDHRIPMSLSILENAGIQPRFDTPECVSKSFPTFWEMWENVR</sequence>
<comment type="pathway">
    <text evidence="1 7">Metabolic intermediate biosynthesis; chorismate biosynthesis; chorismate from D-erythrose 4-phosphate and phosphoenolpyruvate: step 6/7.</text>
</comment>
<evidence type="ECO:0000256" key="3">
    <source>
        <dbReference type="ARBA" id="ARBA00022605"/>
    </source>
</evidence>
<dbReference type="AlphaFoldDB" id="A0A1T4WT42"/>
<dbReference type="UniPathway" id="UPA00053">
    <property type="reaction ID" value="UER00089"/>
</dbReference>
<keyword evidence="4 7" id="KW-0808">Transferase</keyword>
<dbReference type="InterPro" id="IPR023193">
    <property type="entry name" value="EPSP_synthase_CS"/>
</dbReference>
<dbReference type="GO" id="GO:0008652">
    <property type="term" value="P:amino acid biosynthetic process"/>
    <property type="evidence" value="ECO:0007669"/>
    <property type="project" value="UniProtKB-KW"/>
</dbReference>
<feature type="binding site" evidence="7">
    <location>
        <position position="166"/>
    </location>
    <ligand>
        <name>3-phosphoshikimate</name>
        <dbReference type="ChEBI" id="CHEBI:145989"/>
    </ligand>
</feature>
<feature type="binding site" evidence="7">
    <location>
        <position position="359"/>
    </location>
    <ligand>
        <name>3-phosphoshikimate</name>
        <dbReference type="ChEBI" id="CHEBI:145989"/>
    </ligand>
</feature>
<evidence type="ECO:0000256" key="2">
    <source>
        <dbReference type="ARBA" id="ARBA00009948"/>
    </source>
</evidence>
<feature type="binding site" evidence="7">
    <location>
        <position position="167"/>
    </location>
    <ligand>
        <name>phosphoenolpyruvate</name>
        <dbReference type="ChEBI" id="CHEBI:58702"/>
    </ligand>
</feature>
<feature type="binding site" evidence="7">
    <location>
        <position position="165"/>
    </location>
    <ligand>
        <name>3-phosphoshikimate</name>
        <dbReference type="ChEBI" id="CHEBI:145989"/>
    </ligand>
</feature>
<dbReference type="RefSeq" id="WP_078685925.1">
    <property type="nucleotide sequence ID" value="NZ_FUYA01000010.1"/>
</dbReference>
<dbReference type="PANTHER" id="PTHR21090:SF5">
    <property type="entry name" value="PENTAFUNCTIONAL AROM POLYPEPTIDE"/>
    <property type="match status" value="1"/>
</dbReference>
<comment type="similarity">
    <text evidence="2 7">Belongs to the EPSP synthase family.</text>
</comment>
<feature type="binding site" evidence="7">
    <location>
        <position position="363"/>
    </location>
    <ligand>
        <name>phosphoenolpyruvate</name>
        <dbReference type="ChEBI" id="CHEBI:58702"/>
    </ligand>
</feature>
<feature type="binding site" evidence="7">
    <location>
        <position position="16"/>
    </location>
    <ligand>
        <name>3-phosphoshikimate</name>
        <dbReference type="ChEBI" id="CHEBI:145989"/>
    </ligand>
</feature>
<keyword evidence="11" id="KW-1185">Reference proteome</keyword>
<comment type="subcellular location">
    <subcellularLocation>
        <location evidence="7">Cytoplasm</location>
    </subcellularLocation>
</comment>
<dbReference type="CDD" id="cd01556">
    <property type="entry name" value="EPSP_synthase"/>
    <property type="match status" value="1"/>
</dbReference>
<feature type="binding site" evidence="7">
    <location>
        <position position="21"/>
    </location>
    <ligand>
        <name>3-phosphoshikimate</name>
        <dbReference type="ChEBI" id="CHEBI:145989"/>
    </ligand>
</feature>
<dbReference type="InterPro" id="IPR036968">
    <property type="entry name" value="Enolpyruvate_Tfrase_sf"/>
</dbReference>
<dbReference type="PIRSF" id="PIRSF000505">
    <property type="entry name" value="EPSPS"/>
    <property type="match status" value="1"/>
</dbReference>
<feature type="region of interest" description="Disordered" evidence="8">
    <location>
        <begin position="66"/>
        <end position="86"/>
    </location>
</feature>
<feature type="binding site" evidence="7">
    <location>
        <position position="17"/>
    </location>
    <ligand>
        <name>3-phosphoshikimate</name>
        <dbReference type="ChEBI" id="CHEBI:145989"/>
    </ligand>
</feature>
<dbReference type="Gene3D" id="3.65.10.10">
    <property type="entry name" value="Enolpyruvate transferase domain"/>
    <property type="match status" value="2"/>
</dbReference>
<feature type="binding site" evidence="7">
    <location>
        <position position="406"/>
    </location>
    <ligand>
        <name>phosphoenolpyruvate</name>
        <dbReference type="ChEBI" id="CHEBI:58702"/>
    </ligand>
</feature>
<evidence type="ECO:0000256" key="6">
    <source>
        <dbReference type="ARBA" id="ARBA00044633"/>
    </source>
</evidence>
<evidence type="ECO:0000259" key="9">
    <source>
        <dbReference type="Pfam" id="PF00275"/>
    </source>
</evidence>
<feature type="binding site" evidence="7">
    <location>
        <position position="194"/>
    </location>
    <ligand>
        <name>3-phosphoshikimate</name>
        <dbReference type="ChEBI" id="CHEBI:145989"/>
    </ligand>
</feature>
<dbReference type="EC" id="2.5.1.19" evidence="7"/>
<dbReference type="InterPro" id="IPR013792">
    <property type="entry name" value="RNA3'P_cycl/enolpyr_Trfase_a/b"/>
</dbReference>
<dbReference type="GO" id="GO:0005737">
    <property type="term" value="C:cytoplasm"/>
    <property type="evidence" value="ECO:0007669"/>
    <property type="project" value="UniProtKB-SubCell"/>
</dbReference>
<feature type="binding site" evidence="7">
    <location>
        <position position="332"/>
    </location>
    <ligand>
        <name>3-phosphoshikimate</name>
        <dbReference type="ChEBI" id="CHEBI:145989"/>
    </ligand>
</feature>
<evidence type="ECO:0000256" key="5">
    <source>
        <dbReference type="ARBA" id="ARBA00023141"/>
    </source>
</evidence>
<protein>
    <recommendedName>
        <fullName evidence="7">3-phosphoshikimate 1-carboxyvinyltransferase</fullName>
        <ecNumber evidence="7">2.5.1.19</ecNumber>
    </recommendedName>
    <alternativeName>
        <fullName evidence="7">5-enolpyruvylshikimate-3-phosphate synthase</fullName>
        <shortName evidence="7">EPSP synthase</shortName>
        <shortName evidence="7">EPSPS</shortName>
    </alternativeName>
</protein>
<dbReference type="EMBL" id="FUYA01000010">
    <property type="protein sequence ID" value="SKA80540.1"/>
    <property type="molecule type" value="Genomic_DNA"/>
</dbReference>
<dbReference type="SUPFAM" id="SSF55205">
    <property type="entry name" value="EPT/RTPC-like"/>
    <property type="match status" value="1"/>
</dbReference>
<accession>A0A1T4WT42</accession>
<gene>
    <name evidence="7" type="primary">aroA</name>
    <name evidence="10" type="ORF">SAMN02745702_02663</name>
</gene>
<dbReference type="InterPro" id="IPR001986">
    <property type="entry name" value="Enolpyruvate_Tfrase_dom"/>
</dbReference>
<feature type="binding site" evidence="7">
    <location>
        <position position="91"/>
    </location>
    <ligand>
        <name>phosphoenolpyruvate</name>
        <dbReference type="ChEBI" id="CHEBI:58702"/>
    </ligand>
</feature>
<dbReference type="HAMAP" id="MF_00210">
    <property type="entry name" value="EPSP_synth"/>
    <property type="match status" value="1"/>
</dbReference>
<keyword evidence="3 7" id="KW-0028">Amino-acid biosynthesis</keyword>
<dbReference type="GO" id="GO:0009423">
    <property type="term" value="P:chorismate biosynthetic process"/>
    <property type="evidence" value="ECO:0007669"/>
    <property type="project" value="UniProtKB-UniRule"/>
</dbReference>
<comment type="subunit">
    <text evidence="7">Monomer.</text>
</comment>
<comment type="caution">
    <text evidence="7">Lacks conserved residue(s) required for the propagation of feature annotation.</text>
</comment>
<feature type="domain" description="Enolpyruvate transferase" evidence="9">
    <location>
        <begin position="237"/>
        <end position="439"/>
    </location>
</feature>
<organism evidence="10 11">
    <name type="scientific">Desulfobaculum bizertense DSM 18034</name>
    <dbReference type="NCBI Taxonomy" id="1121442"/>
    <lineage>
        <taxon>Bacteria</taxon>
        <taxon>Pseudomonadati</taxon>
        <taxon>Thermodesulfobacteriota</taxon>
        <taxon>Desulfovibrionia</taxon>
        <taxon>Desulfovibrionales</taxon>
        <taxon>Desulfovibrionaceae</taxon>
        <taxon>Desulfobaculum</taxon>
    </lineage>
</organism>
<name>A0A1T4WT42_9BACT</name>
<dbReference type="PROSITE" id="PS00885">
    <property type="entry name" value="EPSP_SYNTHASE_2"/>
    <property type="match status" value="1"/>
</dbReference>
<feature type="binding site" evidence="7">
    <location>
        <position position="431"/>
    </location>
    <ligand>
        <name>phosphoenolpyruvate</name>
        <dbReference type="ChEBI" id="CHEBI:58702"/>
    </ligand>
</feature>
<evidence type="ECO:0000256" key="1">
    <source>
        <dbReference type="ARBA" id="ARBA00004811"/>
    </source>
</evidence>
<dbReference type="STRING" id="1121442.SAMN02745702_02663"/>
<feature type="active site" description="Proton acceptor" evidence="7">
    <location>
        <position position="332"/>
    </location>
</feature>
<dbReference type="GO" id="GO:0003866">
    <property type="term" value="F:3-phosphoshikimate 1-carboxyvinyltransferase activity"/>
    <property type="evidence" value="ECO:0007669"/>
    <property type="project" value="UniProtKB-UniRule"/>
</dbReference>
<feature type="domain" description="Enolpyruvate transferase" evidence="9">
    <location>
        <begin position="10"/>
        <end position="216"/>
    </location>
</feature>
<proteinExistence type="inferred from homology"/>
<evidence type="ECO:0000313" key="11">
    <source>
        <dbReference type="Proteomes" id="UP000189733"/>
    </source>
</evidence>
<dbReference type="OrthoDB" id="9809920at2"/>
<keyword evidence="5 7" id="KW-0057">Aromatic amino acid biosynthesis</keyword>
<dbReference type="PANTHER" id="PTHR21090">
    <property type="entry name" value="AROM/DEHYDROQUINATE SYNTHASE"/>
    <property type="match status" value="1"/>
</dbReference>
<dbReference type="NCBIfam" id="TIGR01356">
    <property type="entry name" value="aroA"/>
    <property type="match status" value="1"/>
</dbReference>
<feature type="binding site" evidence="7">
    <location>
        <position position="167"/>
    </location>
    <ligand>
        <name>3-phosphoshikimate</name>
        <dbReference type="ChEBI" id="CHEBI:145989"/>
    </ligand>
</feature>
<dbReference type="Proteomes" id="UP000189733">
    <property type="component" value="Unassembled WGS sequence"/>
</dbReference>
<evidence type="ECO:0000256" key="7">
    <source>
        <dbReference type="HAMAP-Rule" id="MF_00210"/>
    </source>
</evidence>